<dbReference type="VEuPathDB" id="VectorBase:AALB014165"/>
<accession>A0A182FWY1</accession>
<reference evidence="1 2" key="1">
    <citation type="journal article" date="2017" name="G3 (Bethesda)">
        <title>The Physical Genome Mapping of Anopheles albimanus Corrected Scaffold Misassemblies and Identified Interarm Rearrangements in Genus Anopheles.</title>
        <authorList>
            <person name="Artemov G.N."/>
            <person name="Peery A.N."/>
            <person name="Jiang X."/>
            <person name="Tu Z."/>
            <person name="Stegniy V.N."/>
            <person name="Sharakhova M.V."/>
            <person name="Sharakhov I.V."/>
        </authorList>
    </citation>
    <scope>NUCLEOTIDE SEQUENCE [LARGE SCALE GENOMIC DNA]</scope>
    <source>
        <strain evidence="1 2">ALBI9_A</strain>
    </source>
</reference>
<dbReference type="EnsemblMetazoa" id="AALB014165-RA">
    <property type="protein sequence ID" value="AALB014165-PA"/>
    <property type="gene ID" value="AALB014165"/>
</dbReference>
<proteinExistence type="predicted"/>
<dbReference type="Proteomes" id="UP000069272">
    <property type="component" value="Chromosome 2L"/>
</dbReference>
<reference evidence="1" key="2">
    <citation type="submission" date="2022-08" db="UniProtKB">
        <authorList>
            <consortium name="EnsemblMetazoa"/>
        </authorList>
    </citation>
    <scope>IDENTIFICATION</scope>
    <source>
        <strain evidence="1">STECLA/ALBI9_A</strain>
    </source>
</reference>
<dbReference type="AlphaFoldDB" id="A0A182FWY1"/>
<name>A0A182FWY1_ANOAL</name>
<evidence type="ECO:0000313" key="1">
    <source>
        <dbReference type="EnsemblMetazoa" id="AALB014165-PA"/>
    </source>
</evidence>
<protein>
    <submittedName>
        <fullName evidence="1">Uncharacterized protein</fullName>
    </submittedName>
</protein>
<keyword evidence="2" id="KW-1185">Reference proteome</keyword>
<evidence type="ECO:0000313" key="2">
    <source>
        <dbReference type="Proteomes" id="UP000069272"/>
    </source>
</evidence>
<sequence>EGKKTKKGPVGRWTVRPSYTVCADELYSKAEMQTVVTTQTPLAPAFSKPALKLCECYYLI</sequence>
<organism evidence="1 2">
    <name type="scientific">Anopheles albimanus</name>
    <name type="common">New world malaria mosquito</name>
    <dbReference type="NCBI Taxonomy" id="7167"/>
    <lineage>
        <taxon>Eukaryota</taxon>
        <taxon>Metazoa</taxon>
        <taxon>Ecdysozoa</taxon>
        <taxon>Arthropoda</taxon>
        <taxon>Hexapoda</taxon>
        <taxon>Insecta</taxon>
        <taxon>Pterygota</taxon>
        <taxon>Neoptera</taxon>
        <taxon>Endopterygota</taxon>
        <taxon>Diptera</taxon>
        <taxon>Nematocera</taxon>
        <taxon>Culicoidea</taxon>
        <taxon>Culicidae</taxon>
        <taxon>Anophelinae</taxon>
        <taxon>Anopheles</taxon>
    </lineage>
</organism>